<sequence length="614" mass="67470">MNAKNLGIPGITIMAIGEQGDPADTDNTVFIIGKQSSQFRIISYDITTDASFGKVYTSSLAYPYFGFMIKKFYKNSVRNAIFVTPKAIKLYSVTGNDLGALHQYDFGTSNYIRHPKILSGDNYTYIVAIECTNSNTISYLDLDSSGNISVFRKFAHHVVEIYSAMYNDLDQAIEIYTISGATVSLVSIFPSNQTAKVLTELNSVKNIFYYFEGYYKMIIHSSTDLKQTRVIKDRLKADYKEYECVLHNLASPSVPTPEDRSTGTFAPHVFSTTVGTFSDLTVTPTGGVALISPISSCTSYLSTPLNRASQYSMSYSVQSPLNVKIPNLFCIQVGYSLASMNLAIIYQNGSNVDWISFNTTDGSLTGTAPQNEANYTFTVTAFMVTGSLEYTVSLEIESCADSNCEKCNPTDSCIKCKDNYELTSEHKCTLTSATLSSSASSILGATSVGVTIGVVGGAVLLSQLNPRSSFQGLFTVSEYFQLLLTLLLLDFQLPEVVYELVDTFGAFKLDLSFIRNIYSSKSVFNPSKVARSNERYSKIGIDYESTGINYSIVIGVMVIFIICNLILLLACGRTQCKTQCNSTSGKRGSLSSIKLNVRISFAYTFISYSFIISM</sequence>
<reference evidence="2" key="1">
    <citation type="submission" date="2023-07" db="EMBL/GenBank/DDBJ databases">
        <authorList>
            <consortium name="AG Swart"/>
            <person name="Singh M."/>
            <person name="Singh A."/>
            <person name="Seah K."/>
            <person name="Emmerich C."/>
        </authorList>
    </citation>
    <scope>NUCLEOTIDE SEQUENCE</scope>
    <source>
        <strain evidence="2">DP1</strain>
    </source>
</reference>
<accession>A0AAD1XQE0</accession>
<gene>
    <name evidence="2" type="ORF">ECRASSUSDP1_LOCUS18362</name>
</gene>
<dbReference type="Proteomes" id="UP001295684">
    <property type="component" value="Unassembled WGS sequence"/>
</dbReference>
<dbReference type="AlphaFoldDB" id="A0AAD1XQE0"/>
<dbReference type="GO" id="GO:0005509">
    <property type="term" value="F:calcium ion binding"/>
    <property type="evidence" value="ECO:0007669"/>
    <property type="project" value="InterPro"/>
</dbReference>
<keyword evidence="1" id="KW-0812">Transmembrane</keyword>
<dbReference type="SUPFAM" id="SSF57184">
    <property type="entry name" value="Growth factor receptor domain"/>
    <property type="match status" value="1"/>
</dbReference>
<proteinExistence type="predicted"/>
<dbReference type="InterPro" id="IPR015919">
    <property type="entry name" value="Cadherin-like_sf"/>
</dbReference>
<comment type="caution">
    <text evidence="2">The sequence shown here is derived from an EMBL/GenBank/DDBJ whole genome shotgun (WGS) entry which is preliminary data.</text>
</comment>
<name>A0AAD1XQE0_EUPCR</name>
<evidence type="ECO:0000313" key="3">
    <source>
        <dbReference type="Proteomes" id="UP001295684"/>
    </source>
</evidence>
<feature type="transmembrane region" description="Helical" evidence="1">
    <location>
        <begin position="550"/>
        <end position="572"/>
    </location>
</feature>
<evidence type="ECO:0000256" key="1">
    <source>
        <dbReference type="SAM" id="Phobius"/>
    </source>
</evidence>
<organism evidence="2 3">
    <name type="scientific">Euplotes crassus</name>
    <dbReference type="NCBI Taxonomy" id="5936"/>
    <lineage>
        <taxon>Eukaryota</taxon>
        <taxon>Sar</taxon>
        <taxon>Alveolata</taxon>
        <taxon>Ciliophora</taxon>
        <taxon>Intramacronucleata</taxon>
        <taxon>Spirotrichea</taxon>
        <taxon>Hypotrichia</taxon>
        <taxon>Euplotida</taxon>
        <taxon>Euplotidae</taxon>
        <taxon>Moneuplotes</taxon>
    </lineage>
</organism>
<keyword evidence="1" id="KW-0472">Membrane</keyword>
<evidence type="ECO:0000313" key="2">
    <source>
        <dbReference type="EMBL" id="CAI2376983.1"/>
    </source>
</evidence>
<dbReference type="SUPFAM" id="SSF49313">
    <property type="entry name" value="Cadherin-like"/>
    <property type="match status" value="1"/>
</dbReference>
<dbReference type="GO" id="GO:0016020">
    <property type="term" value="C:membrane"/>
    <property type="evidence" value="ECO:0007669"/>
    <property type="project" value="InterPro"/>
</dbReference>
<dbReference type="InterPro" id="IPR009030">
    <property type="entry name" value="Growth_fac_rcpt_cys_sf"/>
</dbReference>
<feature type="transmembrane region" description="Helical" evidence="1">
    <location>
        <begin position="593"/>
        <end position="612"/>
    </location>
</feature>
<protein>
    <submittedName>
        <fullName evidence="2">Uncharacterized protein</fullName>
    </submittedName>
</protein>
<keyword evidence="3" id="KW-1185">Reference proteome</keyword>
<dbReference type="EMBL" id="CAMPGE010018576">
    <property type="protein sequence ID" value="CAI2376983.1"/>
    <property type="molecule type" value="Genomic_DNA"/>
</dbReference>
<keyword evidence="1" id="KW-1133">Transmembrane helix</keyword>